<evidence type="ECO:0000313" key="2">
    <source>
        <dbReference type="EMBL" id="SVB61534.1"/>
    </source>
</evidence>
<dbReference type="AlphaFoldDB" id="A0A382FGS9"/>
<reference evidence="2" key="1">
    <citation type="submission" date="2018-05" db="EMBL/GenBank/DDBJ databases">
        <authorList>
            <person name="Lanie J.A."/>
            <person name="Ng W.-L."/>
            <person name="Kazmierczak K.M."/>
            <person name="Andrzejewski T.M."/>
            <person name="Davidsen T.M."/>
            <person name="Wayne K.J."/>
            <person name="Tettelin H."/>
            <person name="Glass J.I."/>
            <person name="Rusch D."/>
            <person name="Podicherti R."/>
            <person name="Tsui H.-C.T."/>
            <person name="Winkler M.E."/>
        </authorList>
    </citation>
    <scope>NUCLEOTIDE SEQUENCE</scope>
</reference>
<feature type="non-terminal residue" evidence="2">
    <location>
        <position position="302"/>
    </location>
</feature>
<feature type="domain" description="Pyrrolo-quinoline quinone repeat" evidence="1">
    <location>
        <begin position="169"/>
        <end position="291"/>
    </location>
</feature>
<gene>
    <name evidence="2" type="ORF">METZ01_LOCUS214388</name>
</gene>
<dbReference type="PANTHER" id="PTHR34512:SF30">
    <property type="entry name" value="OUTER MEMBRANE PROTEIN ASSEMBLY FACTOR BAMB"/>
    <property type="match status" value="1"/>
</dbReference>
<protein>
    <recommendedName>
        <fullName evidence="1">Pyrrolo-quinoline quinone repeat domain-containing protein</fullName>
    </recommendedName>
</protein>
<dbReference type="InterPro" id="IPR015943">
    <property type="entry name" value="WD40/YVTN_repeat-like_dom_sf"/>
</dbReference>
<name>A0A382FGS9_9ZZZZ</name>
<dbReference type="Pfam" id="PF13360">
    <property type="entry name" value="PQQ_2"/>
    <property type="match status" value="1"/>
</dbReference>
<accession>A0A382FGS9</accession>
<dbReference type="Gene3D" id="2.130.10.10">
    <property type="entry name" value="YVTN repeat-like/Quinoprotein amine dehydrogenase"/>
    <property type="match status" value="1"/>
</dbReference>
<sequence>MESSVILASLKAADRRYPNSVADPSTNDRPFVHSDRRFAHPALLGRLRQPFVYLATWPPESTAAKNELRSDFMRIILACFVLALAAPGSASSNWPQWRGPEQTGVSPATDMPSEWSAEVGVVWKVELPAWSGGTPIVWGDRVFITSPSKAKDEPVDERSPGGDKLLLLCLARADGKELWRSVLDVGNRTWRKHNNTSPSPVTDGRHVWVVTGTGIVTAFTMTGKQIWKRDLQAKYGQFGLVFGYASSPTLHDGKLIVEVLHGMNTDAPSYVVAFEAATGTVMWRVERPSDARNESPDAHTTP</sequence>
<dbReference type="SUPFAM" id="SSF50998">
    <property type="entry name" value="Quinoprotein alcohol dehydrogenase-like"/>
    <property type="match status" value="1"/>
</dbReference>
<evidence type="ECO:0000259" key="1">
    <source>
        <dbReference type="Pfam" id="PF13360"/>
    </source>
</evidence>
<dbReference type="InterPro" id="IPR002372">
    <property type="entry name" value="PQQ_rpt_dom"/>
</dbReference>
<proteinExistence type="predicted"/>
<dbReference type="PANTHER" id="PTHR34512">
    <property type="entry name" value="CELL SURFACE PROTEIN"/>
    <property type="match status" value="1"/>
</dbReference>
<organism evidence="2">
    <name type="scientific">marine metagenome</name>
    <dbReference type="NCBI Taxonomy" id="408172"/>
    <lineage>
        <taxon>unclassified sequences</taxon>
        <taxon>metagenomes</taxon>
        <taxon>ecological metagenomes</taxon>
    </lineage>
</organism>
<dbReference type="InterPro" id="IPR011047">
    <property type="entry name" value="Quinoprotein_ADH-like_sf"/>
</dbReference>
<dbReference type="EMBL" id="UINC01049581">
    <property type="protein sequence ID" value="SVB61534.1"/>
    <property type="molecule type" value="Genomic_DNA"/>
</dbReference>